<keyword evidence="2" id="KW-1185">Reference proteome</keyword>
<protein>
    <submittedName>
        <fullName evidence="1">Glycosyltransferase family 9 protein</fullName>
    </submittedName>
</protein>
<comment type="caution">
    <text evidence="1">The sequence shown here is derived from an EMBL/GenBank/DDBJ whole genome shotgun (WGS) entry which is preliminary data.</text>
</comment>
<name>A0ACC6U8I1_9BURK</name>
<accession>A0ACC6U8I1</accession>
<dbReference type="Proteomes" id="UP001558850">
    <property type="component" value="Unassembled WGS sequence"/>
</dbReference>
<gene>
    <name evidence="1" type="ORF">AB4Y32_29460</name>
</gene>
<evidence type="ECO:0000313" key="1">
    <source>
        <dbReference type="EMBL" id="MEX3935872.1"/>
    </source>
</evidence>
<sequence length="338" mass="38053">MKKLILRNFQSPGDIVMLTAAVRDLHAAYPGEFATDVRTPCPAIWENNPHLTPLREQDRDVKVYDCHYPLIHQSNHAPYHFLHGFIDYLNRQLGLAIRPTRFCGDIHLAAREKAWISQIEELVHQPVPFWIVVCGGKRDFTIKWWSPERYQAVVDHFAGRIQFVQVGEAGHQHPPLRNTIDLRGKTDLRQLIRLVHHAQGVLCPVTLLMHLAAAVEVKRGMPKNRPCVVVAGGREPPHWEAYPHHQYLHRAGALKCCDDGGCWKSRVRPLGDHSQNDRPENLCIDVVGQLPRCMELVTAGDVIRAIDLYFEGGAISALSAQQREACNALVTGAAYAAV</sequence>
<evidence type="ECO:0000313" key="2">
    <source>
        <dbReference type="Proteomes" id="UP001558850"/>
    </source>
</evidence>
<dbReference type="EMBL" id="JBFRCH010000024">
    <property type="protein sequence ID" value="MEX3935872.1"/>
    <property type="molecule type" value="Genomic_DNA"/>
</dbReference>
<proteinExistence type="predicted"/>
<organism evidence="1 2">
    <name type="scientific">Paraburkholderia phymatum</name>
    <dbReference type="NCBI Taxonomy" id="148447"/>
    <lineage>
        <taxon>Bacteria</taxon>
        <taxon>Pseudomonadati</taxon>
        <taxon>Pseudomonadota</taxon>
        <taxon>Betaproteobacteria</taxon>
        <taxon>Burkholderiales</taxon>
        <taxon>Burkholderiaceae</taxon>
        <taxon>Paraburkholderia</taxon>
    </lineage>
</organism>
<reference evidence="1" key="1">
    <citation type="submission" date="2024-07" db="EMBL/GenBank/DDBJ databases">
        <title>A survey of Mimosa microsymbionts across Brazilian biomes reveals a high diversity of Paraburkholderia nodulating endemic species, but also that Cupriavidus is common as a symbiont of widespread species.</title>
        <authorList>
            <person name="Rouws L."/>
            <person name="Barauna A."/>
            <person name="Beukes C."/>
            <person name="Rouws J.R.C."/>
            <person name="De Faria S.M."/>
            <person name="Gross E."/>
            <person name="Bueno Dos Reis Junior F."/>
            <person name="Simon M.F."/>
            <person name="Maluk M."/>
            <person name="Odee D.W."/>
            <person name="Kenicer G."/>
            <person name="Young J.P.W."/>
            <person name="Reis V.M."/>
            <person name="Zilli J."/>
            <person name="James E.K."/>
        </authorList>
    </citation>
    <scope>NUCLEOTIDE SEQUENCE</scope>
    <source>
        <strain evidence="1">EG181B</strain>
    </source>
</reference>